<evidence type="ECO:0000313" key="2">
    <source>
        <dbReference type="Proteomes" id="UP000612055"/>
    </source>
</evidence>
<dbReference type="EMBL" id="JAEHOE010000051">
    <property type="protein sequence ID" value="KAG2491618.1"/>
    <property type="molecule type" value="Genomic_DNA"/>
</dbReference>
<keyword evidence="2" id="KW-1185">Reference proteome</keyword>
<reference evidence="1" key="1">
    <citation type="journal article" date="2020" name="bioRxiv">
        <title>Comparative genomics of Chlamydomonas.</title>
        <authorList>
            <person name="Craig R.J."/>
            <person name="Hasan A.R."/>
            <person name="Ness R.W."/>
            <person name="Keightley P.D."/>
        </authorList>
    </citation>
    <scope>NUCLEOTIDE SEQUENCE</scope>
    <source>
        <strain evidence="1">CCAP 11/70</strain>
    </source>
</reference>
<name>A0A835XZ04_9CHLO</name>
<sequence>MFSHSQYYAQAGPLTNGLALSFGVDNNGSLRYFRFEQGDGCLTLADVISGMRLDLPVPSNSFTLCGAFFEYIPTPKNGSSNYTLPNGTVVKPATSAGFSLSVPELSINNVTASITVGSMNATTIPIVVSGSVPLFGGACTATRLQLLVNTATRNISASMTLTCPDLQITNVVASLTYTAGNLLVDVVTDVQLLDGAVTITDLRMSTNVRGDYLAASGAGSAMGQACSVAMNLTKVFNATSNRTTRRTLLSTTLPSANLGKLVSGLLSKFGGSGSSITVPDFFPSSYTFPSLRLYTPDLSSRM</sequence>
<gene>
    <name evidence="1" type="ORF">HYH03_009989</name>
</gene>
<accession>A0A835XZ04</accession>
<dbReference type="Proteomes" id="UP000612055">
    <property type="component" value="Unassembled WGS sequence"/>
</dbReference>
<proteinExistence type="predicted"/>
<protein>
    <submittedName>
        <fullName evidence="1">Uncharacterized protein</fullName>
    </submittedName>
</protein>
<comment type="caution">
    <text evidence="1">The sequence shown here is derived from an EMBL/GenBank/DDBJ whole genome shotgun (WGS) entry which is preliminary data.</text>
</comment>
<evidence type="ECO:0000313" key="1">
    <source>
        <dbReference type="EMBL" id="KAG2491618.1"/>
    </source>
</evidence>
<dbReference type="AlphaFoldDB" id="A0A835XZ04"/>
<organism evidence="1 2">
    <name type="scientific">Edaphochlamys debaryana</name>
    <dbReference type="NCBI Taxonomy" id="47281"/>
    <lineage>
        <taxon>Eukaryota</taxon>
        <taxon>Viridiplantae</taxon>
        <taxon>Chlorophyta</taxon>
        <taxon>core chlorophytes</taxon>
        <taxon>Chlorophyceae</taxon>
        <taxon>CS clade</taxon>
        <taxon>Chlamydomonadales</taxon>
        <taxon>Chlamydomonadales incertae sedis</taxon>
        <taxon>Edaphochlamys</taxon>
    </lineage>
</organism>